<dbReference type="PANTHER" id="PTHR12838:SF0">
    <property type="entry name" value="U3 SMALL NUCLEOLAR RNA-ASSOCIATED PROTEIN 11-RELATED"/>
    <property type="match status" value="1"/>
</dbReference>
<sequence>MSSFRKSNPRRDHKERAQPVNRSKYGLLEKHKDYVARAKNYHFKQDRLTALRERARNKNEDEFYFSMQKQKTKQGVHITERNAVFSQDFLQLLKTQDANYIRTQLNINANKIDRLQQSLSFEENDDTFDVTFLTEGTFDYLNDFEPDSGDTTLSSKAKHNAKHTIYVDDADQFENFDPSKHFDTPSELLNRKFNRIKNAQLHDAAKNLPTSAVMNKMLKARGQIAEELANRMERQEHLKRALRELEIQNALTKKGPRVKVGKDSMGLAVYKWKSERKK</sequence>
<comment type="caution">
    <text evidence="9">The sequence shown here is derived from an EMBL/GenBank/DDBJ whole genome shotgun (WGS) entry which is preliminary data.</text>
</comment>
<evidence type="ECO:0000256" key="6">
    <source>
        <dbReference type="PIRNR" id="PIRNR015952"/>
    </source>
</evidence>
<dbReference type="AlphaFoldDB" id="A0A2T9YXU9"/>
<keyword evidence="5 6" id="KW-0539">Nucleus</keyword>
<evidence type="ECO:0000256" key="8">
    <source>
        <dbReference type="SAM" id="MobiDB-lite"/>
    </source>
</evidence>
<evidence type="ECO:0000256" key="3">
    <source>
        <dbReference type="ARBA" id="ARBA00008105"/>
    </source>
</evidence>
<comment type="subcellular location">
    <subcellularLocation>
        <location evidence="2 6">Nucleus</location>
        <location evidence="2 6">Nucleolus</location>
    </subcellularLocation>
</comment>
<evidence type="ECO:0000256" key="2">
    <source>
        <dbReference type="ARBA" id="ARBA00004604"/>
    </source>
</evidence>
<dbReference type="PANTHER" id="PTHR12838">
    <property type="entry name" value="U3 SMALL NUCLEOLAR RNA-ASSOCIATED PROTEIN 11"/>
    <property type="match status" value="1"/>
</dbReference>
<keyword evidence="7" id="KW-0175">Coiled coil</keyword>
<evidence type="ECO:0000256" key="1">
    <source>
        <dbReference type="ARBA" id="ARBA00004099"/>
    </source>
</evidence>
<accession>A0A2T9YXU9</accession>
<dbReference type="Pfam" id="PF03998">
    <property type="entry name" value="Utp11"/>
    <property type="match status" value="1"/>
</dbReference>
<dbReference type="EMBL" id="MBFR01000017">
    <property type="protein sequence ID" value="PVU97172.1"/>
    <property type="molecule type" value="Genomic_DNA"/>
</dbReference>
<name>A0A2T9YXU9_9FUNG</name>
<dbReference type="InterPro" id="IPR007144">
    <property type="entry name" value="SSU_processome_Utp11"/>
</dbReference>
<dbReference type="PIRSF" id="PIRSF015952">
    <property type="entry name" value="U3snoRNP11"/>
    <property type="match status" value="1"/>
</dbReference>
<keyword evidence="10" id="KW-1185">Reference proteome</keyword>
<evidence type="ECO:0000256" key="5">
    <source>
        <dbReference type="ARBA" id="ARBA00023242"/>
    </source>
</evidence>
<dbReference type="GO" id="GO:0006364">
    <property type="term" value="P:rRNA processing"/>
    <property type="evidence" value="ECO:0007669"/>
    <property type="project" value="UniProtKB-UniRule"/>
</dbReference>
<dbReference type="OrthoDB" id="29058at2759"/>
<reference evidence="9 10" key="1">
    <citation type="journal article" date="2018" name="MBio">
        <title>Comparative Genomics Reveals the Core Gene Toolbox for the Fungus-Insect Symbiosis.</title>
        <authorList>
            <person name="Wang Y."/>
            <person name="Stata M."/>
            <person name="Wang W."/>
            <person name="Stajich J.E."/>
            <person name="White M.M."/>
            <person name="Moncalvo J.M."/>
        </authorList>
    </citation>
    <scope>NUCLEOTIDE SEQUENCE [LARGE SCALE GENOMIC DNA]</scope>
    <source>
        <strain evidence="9 10">SWE-8-4</strain>
    </source>
</reference>
<feature type="region of interest" description="Disordered" evidence="8">
    <location>
        <begin position="1"/>
        <end position="23"/>
    </location>
</feature>
<evidence type="ECO:0000313" key="10">
    <source>
        <dbReference type="Proteomes" id="UP000245383"/>
    </source>
</evidence>
<dbReference type="Proteomes" id="UP000245383">
    <property type="component" value="Unassembled WGS sequence"/>
</dbReference>
<proteinExistence type="inferred from homology"/>
<comment type="function">
    <text evidence="1 6">Involved in nucleolar processing of pre-18S ribosomal RNA.</text>
</comment>
<evidence type="ECO:0000256" key="7">
    <source>
        <dbReference type="SAM" id="Coils"/>
    </source>
</evidence>
<dbReference type="GO" id="GO:0032040">
    <property type="term" value="C:small-subunit processome"/>
    <property type="evidence" value="ECO:0007669"/>
    <property type="project" value="UniProtKB-UniRule"/>
</dbReference>
<organism evidence="9 10">
    <name type="scientific">Smittium simulii</name>
    <dbReference type="NCBI Taxonomy" id="133385"/>
    <lineage>
        <taxon>Eukaryota</taxon>
        <taxon>Fungi</taxon>
        <taxon>Fungi incertae sedis</taxon>
        <taxon>Zoopagomycota</taxon>
        <taxon>Kickxellomycotina</taxon>
        <taxon>Harpellomycetes</taxon>
        <taxon>Harpellales</taxon>
        <taxon>Legeriomycetaceae</taxon>
        <taxon>Smittium</taxon>
    </lineage>
</organism>
<gene>
    <name evidence="9" type="ORF">BB561_000724</name>
</gene>
<protein>
    <recommendedName>
        <fullName evidence="6">U3 small nucleolar RNA-associated protein 11</fullName>
        <shortName evidence="6">U3 snoRNA-associated protein 11</shortName>
    </recommendedName>
</protein>
<comment type="similarity">
    <text evidence="3 6">Belongs to the UTP11 family.</text>
</comment>
<keyword evidence="4 6" id="KW-0698">rRNA processing</keyword>
<comment type="subunit">
    <text evidence="6">Component of the ribosomal small subunit (SSU) processome.</text>
</comment>
<dbReference type="STRING" id="133385.A0A2T9YXU9"/>
<evidence type="ECO:0000256" key="4">
    <source>
        <dbReference type="ARBA" id="ARBA00022552"/>
    </source>
</evidence>
<evidence type="ECO:0000313" key="9">
    <source>
        <dbReference type="EMBL" id="PVU97172.1"/>
    </source>
</evidence>
<feature type="coiled-coil region" evidence="7">
    <location>
        <begin position="215"/>
        <end position="248"/>
    </location>
</feature>